<evidence type="ECO:0000256" key="6">
    <source>
        <dbReference type="ARBA" id="ARBA00035642"/>
    </source>
</evidence>
<dbReference type="GO" id="GO:0031460">
    <property type="term" value="P:glycine betaine transport"/>
    <property type="evidence" value="ECO:0007669"/>
    <property type="project" value="TreeGrafter"/>
</dbReference>
<keyword evidence="3 8" id="KW-0812">Transmembrane</keyword>
<comment type="similarity">
    <text evidence="7">In the N-terminal section; belongs to the binding-protein-dependent transport system permease family.</text>
</comment>
<dbReference type="InterPro" id="IPR007210">
    <property type="entry name" value="ABC_Gly_betaine_transp_sub-bd"/>
</dbReference>
<gene>
    <name evidence="10" type="ORF">AXF17_01285</name>
</gene>
<evidence type="ECO:0000259" key="9">
    <source>
        <dbReference type="PROSITE" id="PS50928"/>
    </source>
</evidence>
<dbReference type="EMBL" id="CP016199">
    <property type="protein sequence ID" value="ASS37238.1"/>
    <property type="molecule type" value="Genomic_DNA"/>
</dbReference>
<sequence length="526" mass="58280">MTTLFSYMAQHASQIFGYTITHIEMTSIAVGISILIGVPLGILIGYVHGLNRPVIAIANIVQAIPSMALLGLCIPLLGIGRLPSIVMVIIYSLLPIIKNSYTGITNIDPLLVESSVAIGMTRWQVLSRVKLPLALPVIMAGVRISAVTAVGTMTMAAFIGAGGLGYPIFAGIRTVNNLQILSGAIPACLLALLVDFLMGFIEKLLTPISLQKSFHGRKRSINLAARRRRIKIAIGSFIIIIICLVGTRIIGNYKYNSKELILAGKDYTEQSILMNLYADYIEDKTDIKVTRKSNLGGSQVAYQAIKSREIDMYIDYTGTIYGSIYKHSGETDMQKVYEQCVHDYAKDNVTVLNQCNCNNTYALAVRPDTAKNYGLKTLADLNRVSKELRLGSTIEFQNRNDTMAALRKRYNMSFKSMTAIDGSPRFTAMMNNKVDVIDAWTTDGMLKKFDIVILEDSDQVFPPYYVVPCIRNEVLSKHPELKKLVNELSPLLTNEVMIELNYKVDVEGKEPEAVAREWLTSQGLIR</sequence>
<feature type="transmembrane region" description="Helical" evidence="8">
    <location>
        <begin position="133"/>
        <end position="160"/>
    </location>
</feature>
<organism evidence="10 11">
    <name type="scientific">Mogibacterium pumilum</name>
    <dbReference type="NCBI Taxonomy" id="86332"/>
    <lineage>
        <taxon>Bacteria</taxon>
        <taxon>Bacillati</taxon>
        <taxon>Bacillota</taxon>
        <taxon>Clostridia</taxon>
        <taxon>Peptostreptococcales</taxon>
        <taxon>Anaerovoracaceae</taxon>
        <taxon>Mogibacterium</taxon>
    </lineage>
</organism>
<dbReference type="Pfam" id="PF04069">
    <property type="entry name" value="OpuAC"/>
    <property type="match status" value="1"/>
</dbReference>
<dbReference type="Pfam" id="PF00528">
    <property type="entry name" value="BPD_transp_1"/>
    <property type="match status" value="1"/>
</dbReference>
<comment type="similarity">
    <text evidence="6">In the C-terminal section; belongs to the OsmX family.</text>
</comment>
<keyword evidence="5 8" id="KW-0472">Membrane</keyword>
<comment type="subcellular location">
    <subcellularLocation>
        <location evidence="8">Cell membrane</location>
        <topology evidence="8">Multi-pass membrane protein</topology>
    </subcellularLocation>
    <subcellularLocation>
        <location evidence="1">Membrane</location>
        <topology evidence="1">Multi-pass membrane protein</topology>
    </subcellularLocation>
</comment>
<dbReference type="RefSeq" id="WP_094233458.1">
    <property type="nucleotide sequence ID" value="NZ_CP016199.1"/>
</dbReference>
<dbReference type="SUPFAM" id="SSF53850">
    <property type="entry name" value="Periplasmic binding protein-like II"/>
    <property type="match status" value="1"/>
</dbReference>
<dbReference type="InterPro" id="IPR035906">
    <property type="entry name" value="MetI-like_sf"/>
</dbReference>
<feature type="transmembrane region" description="Helical" evidence="8">
    <location>
        <begin position="180"/>
        <end position="201"/>
    </location>
</feature>
<proteinExistence type="inferred from homology"/>
<name>A0A223AQI8_9FIRM</name>
<dbReference type="Gene3D" id="3.40.190.10">
    <property type="entry name" value="Periplasmic binding protein-like II"/>
    <property type="match status" value="1"/>
</dbReference>
<dbReference type="PROSITE" id="PS50928">
    <property type="entry name" value="ABC_TM1"/>
    <property type="match status" value="1"/>
</dbReference>
<feature type="transmembrane region" description="Helical" evidence="8">
    <location>
        <begin position="28"/>
        <end position="47"/>
    </location>
</feature>
<evidence type="ECO:0000256" key="2">
    <source>
        <dbReference type="ARBA" id="ARBA00022448"/>
    </source>
</evidence>
<feature type="domain" description="ABC transmembrane type-1" evidence="9">
    <location>
        <begin position="19"/>
        <end position="198"/>
    </location>
</feature>
<keyword evidence="4 8" id="KW-1133">Transmembrane helix</keyword>
<accession>A0A223AQI8</accession>
<dbReference type="SUPFAM" id="SSF161098">
    <property type="entry name" value="MetI-like"/>
    <property type="match status" value="1"/>
</dbReference>
<evidence type="ECO:0000313" key="10">
    <source>
        <dbReference type="EMBL" id="ASS37238.1"/>
    </source>
</evidence>
<reference evidence="11" key="1">
    <citation type="submission" date="2016-05" db="EMBL/GenBank/DDBJ databases">
        <authorList>
            <person name="Holder M.E."/>
            <person name="Ajami N.J."/>
            <person name="Petrosino J.F."/>
        </authorList>
    </citation>
    <scope>NUCLEOTIDE SEQUENCE [LARGE SCALE GENOMIC DNA]</scope>
    <source>
        <strain evidence="11">ATCC 700696</strain>
    </source>
</reference>
<dbReference type="Gene3D" id="3.40.190.120">
    <property type="entry name" value="Osmoprotection protein (prox), domain 2"/>
    <property type="match status" value="1"/>
</dbReference>
<evidence type="ECO:0000256" key="1">
    <source>
        <dbReference type="ARBA" id="ARBA00004141"/>
    </source>
</evidence>
<feature type="transmembrane region" description="Helical" evidence="8">
    <location>
        <begin position="232"/>
        <end position="251"/>
    </location>
</feature>
<keyword evidence="2 8" id="KW-0813">Transport</keyword>
<dbReference type="PANTHER" id="PTHR30177:SF4">
    <property type="entry name" value="OSMOPROTECTANT IMPORT PERMEASE PROTEIN OSMW"/>
    <property type="match status" value="1"/>
</dbReference>
<evidence type="ECO:0000313" key="11">
    <source>
        <dbReference type="Proteomes" id="UP000214689"/>
    </source>
</evidence>
<dbReference type="GO" id="GO:0043190">
    <property type="term" value="C:ATP-binding cassette (ABC) transporter complex"/>
    <property type="evidence" value="ECO:0007669"/>
    <property type="project" value="InterPro"/>
</dbReference>
<dbReference type="CDD" id="cd06261">
    <property type="entry name" value="TM_PBP2"/>
    <property type="match status" value="1"/>
</dbReference>
<dbReference type="OrthoDB" id="9801163at2"/>
<evidence type="ECO:0000256" key="4">
    <source>
        <dbReference type="ARBA" id="ARBA00022989"/>
    </source>
</evidence>
<comment type="similarity">
    <text evidence="8">Belongs to the binding-protein-dependent transport system permease family.</text>
</comment>
<keyword evidence="11" id="KW-1185">Reference proteome</keyword>
<evidence type="ECO:0000256" key="7">
    <source>
        <dbReference type="ARBA" id="ARBA00035652"/>
    </source>
</evidence>
<dbReference type="InterPro" id="IPR051204">
    <property type="entry name" value="ABC_transp_perm/SBD"/>
</dbReference>
<dbReference type="AlphaFoldDB" id="A0A223AQI8"/>
<evidence type="ECO:0000256" key="3">
    <source>
        <dbReference type="ARBA" id="ARBA00022692"/>
    </source>
</evidence>
<dbReference type="FunFam" id="1.10.3720.10:FF:000001">
    <property type="entry name" value="Glycine betaine ABC transporter, permease"/>
    <property type="match status" value="1"/>
</dbReference>
<dbReference type="CDD" id="cd13609">
    <property type="entry name" value="PBP2_Opu_like_1"/>
    <property type="match status" value="1"/>
</dbReference>
<dbReference type="Gene3D" id="1.10.3720.10">
    <property type="entry name" value="MetI-like"/>
    <property type="match status" value="1"/>
</dbReference>
<evidence type="ECO:0000256" key="8">
    <source>
        <dbReference type="RuleBase" id="RU363032"/>
    </source>
</evidence>
<feature type="transmembrane region" description="Helical" evidence="8">
    <location>
        <begin position="68"/>
        <end position="94"/>
    </location>
</feature>
<dbReference type="GO" id="GO:0022857">
    <property type="term" value="F:transmembrane transporter activity"/>
    <property type="evidence" value="ECO:0007669"/>
    <property type="project" value="InterPro"/>
</dbReference>
<evidence type="ECO:0000256" key="5">
    <source>
        <dbReference type="ARBA" id="ARBA00023136"/>
    </source>
</evidence>
<dbReference type="Proteomes" id="UP000214689">
    <property type="component" value="Chromosome"/>
</dbReference>
<dbReference type="PANTHER" id="PTHR30177">
    <property type="entry name" value="GLYCINE BETAINE/L-PROLINE TRANSPORT SYSTEM PERMEASE PROTEIN PROW"/>
    <property type="match status" value="1"/>
</dbReference>
<protein>
    <submittedName>
        <fullName evidence="10">ABC transporter permease</fullName>
    </submittedName>
</protein>
<dbReference type="InterPro" id="IPR000515">
    <property type="entry name" value="MetI-like"/>
</dbReference>